<dbReference type="KEGG" id="hhz:NCTC10839_01407"/>
<proteinExistence type="predicted"/>
<gene>
    <name evidence="1" type="ORF">NCTC10839_01407</name>
</gene>
<protein>
    <submittedName>
        <fullName evidence="1">Uncharacterized protein</fullName>
    </submittedName>
</protein>
<evidence type="ECO:0000313" key="1">
    <source>
        <dbReference type="EMBL" id="SQH97491.1"/>
    </source>
</evidence>
<name>A0A2X4R6Q2_HAEHA</name>
<dbReference type="Proteomes" id="UP000248808">
    <property type="component" value="Chromosome 1"/>
</dbReference>
<dbReference type="GeneID" id="56957993"/>
<reference evidence="1 2" key="1">
    <citation type="submission" date="2018-06" db="EMBL/GenBank/DDBJ databases">
        <authorList>
            <consortium name="Pathogen Informatics"/>
            <person name="Doyle S."/>
        </authorList>
    </citation>
    <scope>NUCLEOTIDE SEQUENCE [LARGE SCALE GENOMIC DNA]</scope>
    <source>
        <strain evidence="1 2">NCTC10839</strain>
    </source>
</reference>
<accession>A0A2X4R6Q2</accession>
<dbReference type="AlphaFoldDB" id="A0A2X4R6Q2"/>
<evidence type="ECO:0000313" key="2">
    <source>
        <dbReference type="Proteomes" id="UP000248808"/>
    </source>
</evidence>
<dbReference type="EMBL" id="LS483458">
    <property type="protein sequence ID" value="SQH97491.1"/>
    <property type="molecule type" value="Genomic_DNA"/>
</dbReference>
<organism evidence="1 2">
    <name type="scientific">Haemophilus haemolyticus</name>
    <dbReference type="NCBI Taxonomy" id="726"/>
    <lineage>
        <taxon>Bacteria</taxon>
        <taxon>Pseudomonadati</taxon>
        <taxon>Pseudomonadota</taxon>
        <taxon>Gammaproteobacteria</taxon>
        <taxon>Pasteurellales</taxon>
        <taxon>Pasteurellaceae</taxon>
        <taxon>Haemophilus</taxon>
    </lineage>
</organism>
<sequence length="285" mass="33477">MGDFQLISRGDGFYINYECPCFSNIGQPITQVSPIYHHYIDIEEVKTFIECKMFSIFFDYIKNILFESGFQQNKSYFLEKILEDIIDYKDEKVIGDLVDVLFTLVCYGNISILFDYEGYAEKISKSKIDVRINDLYDFVSNAVDLITLNNSYASNSMNSIMNLVYKETELTQKTLNYLDKKINKLIRDTNFCQSDIFSIVLVKKESGYAKIFSNCDSFEFNSFYKNLPQIRKNKIEDKQISIKFNEKIYCYEFNLKQGEEVYVTGKYKDLLDKNPMSISCIIYIY</sequence>
<dbReference type="RefSeq" id="WP_111696781.1">
    <property type="nucleotide sequence ID" value="NZ_LS483458.1"/>
</dbReference>